<feature type="signal peptide" evidence="1">
    <location>
        <begin position="1"/>
        <end position="19"/>
    </location>
</feature>
<keyword evidence="3" id="KW-1185">Reference proteome</keyword>
<dbReference type="AlphaFoldDB" id="A0A7H0VET5"/>
<evidence type="ECO:0000313" key="2">
    <source>
        <dbReference type="EMBL" id="QNR24233.1"/>
    </source>
</evidence>
<name>A0A7H0VET5_9FLAO</name>
<evidence type="ECO:0000256" key="1">
    <source>
        <dbReference type="SAM" id="SignalP"/>
    </source>
</evidence>
<organism evidence="2 3">
    <name type="scientific">Croceimicrobium hydrocarbonivorans</name>
    <dbReference type="NCBI Taxonomy" id="2761580"/>
    <lineage>
        <taxon>Bacteria</taxon>
        <taxon>Pseudomonadati</taxon>
        <taxon>Bacteroidota</taxon>
        <taxon>Flavobacteriia</taxon>
        <taxon>Flavobacteriales</taxon>
        <taxon>Owenweeksiaceae</taxon>
        <taxon>Croceimicrobium</taxon>
    </lineage>
</organism>
<dbReference type="Gene3D" id="2.60.40.10">
    <property type="entry name" value="Immunoglobulins"/>
    <property type="match status" value="1"/>
</dbReference>
<evidence type="ECO:0000313" key="3">
    <source>
        <dbReference type="Proteomes" id="UP000516305"/>
    </source>
</evidence>
<reference evidence="2 3" key="1">
    <citation type="submission" date="2020-08" db="EMBL/GenBank/DDBJ databases">
        <title>Croceimicrobium hydrocarbonivorans gen. nov., sp. nov., a novel marine bacterium isolated from a bacterial consortium that degrades polyethylene terephthalate.</title>
        <authorList>
            <person name="Liu R."/>
        </authorList>
    </citation>
    <scope>NUCLEOTIDE SEQUENCE [LARGE SCALE GENOMIC DNA]</scope>
    <source>
        <strain evidence="2 3">A20-9</strain>
    </source>
</reference>
<accession>A0A7H0VET5</accession>
<protein>
    <recommendedName>
        <fullName evidence="4">T9SS type A sorting domain-containing protein</fullName>
    </recommendedName>
</protein>
<dbReference type="Proteomes" id="UP000516305">
    <property type="component" value="Chromosome"/>
</dbReference>
<dbReference type="InterPro" id="IPR013783">
    <property type="entry name" value="Ig-like_fold"/>
</dbReference>
<proteinExistence type="predicted"/>
<dbReference type="RefSeq" id="WP_210758762.1">
    <property type="nucleotide sequence ID" value="NZ_CP060139.1"/>
</dbReference>
<evidence type="ECO:0008006" key="4">
    <source>
        <dbReference type="Google" id="ProtNLM"/>
    </source>
</evidence>
<feature type="chain" id="PRO_5029001783" description="T9SS type A sorting domain-containing protein" evidence="1">
    <location>
        <begin position="20"/>
        <end position="252"/>
    </location>
</feature>
<sequence>MKKTVLTLALALTLGAASAQNDLGINMTSPAAGSTVGPGVAFDFDVTITNVGTQAVTTNDTVVYFPLLNGSLLYTSQGGQQVPIAFSITGTTMNTSDTESRSISFGGLSINNGTAQNVDFCGGVLAFGPNWNNVNESDTTNNTSCQSIMYDPNGGTVGLAENVIFSEGSLTVLDGSYSDGSTFYVNVYNMNSPVAKVSFIDLTGRVVYSQSFQTQGKEVRAEISLNDMPEGILLAVLEVDGKQINAKKIVVE</sequence>
<dbReference type="EMBL" id="CP060139">
    <property type="protein sequence ID" value="QNR24233.1"/>
    <property type="molecule type" value="Genomic_DNA"/>
</dbReference>
<gene>
    <name evidence="2" type="ORF">H4K34_17975</name>
</gene>
<keyword evidence="1" id="KW-0732">Signal</keyword>
<dbReference type="KEGG" id="chyd:H4K34_17975"/>